<organism evidence="1 2">
    <name type="scientific">Hymenobacter sedentarius</name>
    <dbReference type="NCBI Taxonomy" id="1411621"/>
    <lineage>
        <taxon>Bacteria</taxon>
        <taxon>Pseudomonadati</taxon>
        <taxon>Bacteroidota</taxon>
        <taxon>Cytophagia</taxon>
        <taxon>Cytophagales</taxon>
        <taxon>Hymenobacteraceae</taxon>
        <taxon>Hymenobacter</taxon>
    </lineage>
</organism>
<dbReference type="KEGG" id="hyg:AUC43_09530"/>
<dbReference type="RefSeq" id="WP_068192342.1">
    <property type="nucleotide sequence ID" value="NZ_CP013909.1"/>
</dbReference>
<gene>
    <name evidence="1" type="ORF">AUC43_09530</name>
</gene>
<dbReference type="AlphaFoldDB" id="A0A0U4C2M9"/>
<protein>
    <submittedName>
        <fullName evidence="1">Uncharacterized protein</fullName>
    </submittedName>
</protein>
<dbReference type="Proteomes" id="UP000059542">
    <property type="component" value="Chromosome"/>
</dbReference>
<accession>A0A0U4C2M9</accession>
<dbReference type="EMBL" id="CP013909">
    <property type="protein sequence ID" value="ALW85314.1"/>
    <property type="molecule type" value="Genomic_DNA"/>
</dbReference>
<reference evidence="1 2" key="1">
    <citation type="submission" date="2015-12" db="EMBL/GenBank/DDBJ databases">
        <authorList>
            <person name="Shamseldin A."/>
            <person name="Moawad H."/>
            <person name="Abd El-Rahim W.M."/>
            <person name="Sadowsky M.J."/>
        </authorList>
    </citation>
    <scope>NUCLEOTIDE SEQUENCE [LARGE SCALE GENOMIC DNA]</scope>
    <source>
        <strain evidence="1 2">DG5B</strain>
    </source>
</reference>
<evidence type="ECO:0000313" key="1">
    <source>
        <dbReference type="EMBL" id="ALW85314.1"/>
    </source>
</evidence>
<evidence type="ECO:0000313" key="2">
    <source>
        <dbReference type="Proteomes" id="UP000059542"/>
    </source>
</evidence>
<proteinExistence type="predicted"/>
<sequence>MGTATDQPALLTRGLSVVGGTARAPNPYERFLLDPFVRGNLTLDRVLAPMESKQYEQVRRL</sequence>
<dbReference type="STRING" id="1411621.AUC43_09530"/>
<keyword evidence="2" id="KW-1185">Reference proteome</keyword>
<name>A0A0U4C2M9_9BACT</name>